<evidence type="ECO:0000256" key="7">
    <source>
        <dbReference type="ARBA" id="ARBA00022967"/>
    </source>
</evidence>
<dbReference type="Pfam" id="PF13246">
    <property type="entry name" value="Cation_ATPase"/>
    <property type="match status" value="1"/>
</dbReference>
<dbReference type="STRING" id="338966.Ppro_2510"/>
<dbReference type="PRINTS" id="PR00120">
    <property type="entry name" value="HATPASE"/>
</dbReference>
<keyword evidence="5" id="KW-0547">Nucleotide-binding</keyword>
<dbReference type="InterPro" id="IPR044492">
    <property type="entry name" value="P_typ_ATPase_HD_dom"/>
</dbReference>
<dbReference type="SFLD" id="SFLDF00027">
    <property type="entry name" value="p-type_atpase"/>
    <property type="match status" value="1"/>
</dbReference>
<evidence type="ECO:0000256" key="4">
    <source>
        <dbReference type="ARBA" id="ARBA00022692"/>
    </source>
</evidence>
<dbReference type="InterPro" id="IPR008250">
    <property type="entry name" value="ATPase_P-typ_transduc_dom_A_sf"/>
</dbReference>
<protein>
    <submittedName>
        <fullName evidence="12">ATPase, P-type (Transporting), HAD superfamily, subfamily IC</fullName>
    </submittedName>
</protein>
<evidence type="ECO:0000256" key="10">
    <source>
        <dbReference type="SAM" id="Phobius"/>
    </source>
</evidence>
<dbReference type="SMART" id="SM00831">
    <property type="entry name" value="Cation_ATPase_N"/>
    <property type="match status" value="1"/>
</dbReference>
<keyword evidence="6" id="KW-0067">ATP-binding</keyword>
<proteinExistence type="inferred from homology"/>
<dbReference type="PROSITE" id="PS00154">
    <property type="entry name" value="ATPASE_E1_E2"/>
    <property type="match status" value="1"/>
</dbReference>
<dbReference type="RefSeq" id="WP_011736369.1">
    <property type="nucleotide sequence ID" value="NC_008609.1"/>
</dbReference>
<dbReference type="InterPro" id="IPR006068">
    <property type="entry name" value="ATPase_P-typ_cation-transptr_C"/>
</dbReference>
<dbReference type="GO" id="GO:1902600">
    <property type="term" value="P:proton transmembrane transport"/>
    <property type="evidence" value="ECO:0007669"/>
    <property type="project" value="TreeGrafter"/>
</dbReference>
<dbReference type="FunFam" id="3.40.50.1000:FF:000028">
    <property type="entry name" value="Calcium-transporting P-type ATPase, putative"/>
    <property type="match status" value="1"/>
</dbReference>
<evidence type="ECO:0000256" key="8">
    <source>
        <dbReference type="ARBA" id="ARBA00022989"/>
    </source>
</evidence>
<dbReference type="GO" id="GO:0005524">
    <property type="term" value="F:ATP binding"/>
    <property type="evidence" value="ECO:0007669"/>
    <property type="project" value="UniProtKB-KW"/>
</dbReference>
<dbReference type="OrthoDB" id="9759222at2"/>
<keyword evidence="13" id="KW-1185">Reference proteome</keyword>
<dbReference type="SUPFAM" id="SSF81660">
    <property type="entry name" value="Metal cation-transporting ATPase, ATP-binding domain N"/>
    <property type="match status" value="1"/>
</dbReference>
<evidence type="ECO:0000259" key="11">
    <source>
        <dbReference type="SMART" id="SM00831"/>
    </source>
</evidence>
<feature type="transmembrane region" description="Helical" evidence="10">
    <location>
        <begin position="803"/>
        <end position="826"/>
    </location>
</feature>
<dbReference type="Proteomes" id="UP000006732">
    <property type="component" value="Chromosome"/>
</dbReference>
<evidence type="ECO:0000256" key="3">
    <source>
        <dbReference type="ARBA" id="ARBA00022475"/>
    </source>
</evidence>
<gene>
    <name evidence="12" type="ordered locus">Ppro_2510</name>
</gene>
<dbReference type="InterPro" id="IPR023299">
    <property type="entry name" value="ATPase_P-typ_cyto_dom_N"/>
</dbReference>
<reference evidence="12 13" key="1">
    <citation type="submission" date="2006-10" db="EMBL/GenBank/DDBJ databases">
        <title>Complete sequence of chromosome of Pelobacter propionicus DSM 2379.</title>
        <authorList>
            <consortium name="US DOE Joint Genome Institute"/>
            <person name="Copeland A."/>
            <person name="Lucas S."/>
            <person name="Lapidus A."/>
            <person name="Barry K."/>
            <person name="Detter J.C."/>
            <person name="Glavina del Rio T."/>
            <person name="Hammon N."/>
            <person name="Israni S."/>
            <person name="Dalin E."/>
            <person name="Tice H."/>
            <person name="Pitluck S."/>
            <person name="Saunders E."/>
            <person name="Brettin T."/>
            <person name="Bruce D."/>
            <person name="Han C."/>
            <person name="Tapia R."/>
            <person name="Schmutz J."/>
            <person name="Larimer F."/>
            <person name="Land M."/>
            <person name="Hauser L."/>
            <person name="Kyrpides N."/>
            <person name="Kim E."/>
            <person name="Lovley D."/>
            <person name="Richardson P."/>
        </authorList>
    </citation>
    <scope>NUCLEOTIDE SEQUENCE [LARGE SCALE GENOMIC DNA]</scope>
    <source>
        <strain evidence="13">DSM 2379 / NBRC 103807 / OttBd1</strain>
    </source>
</reference>
<dbReference type="InterPro" id="IPR023298">
    <property type="entry name" value="ATPase_P-typ_TM_dom_sf"/>
</dbReference>
<dbReference type="SUPFAM" id="SSF81665">
    <property type="entry name" value="Calcium ATPase, transmembrane domain M"/>
    <property type="match status" value="1"/>
</dbReference>
<feature type="transmembrane region" description="Helical" evidence="10">
    <location>
        <begin position="54"/>
        <end position="77"/>
    </location>
</feature>
<feature type="transmembrane region" description="Helical" evidence="10">
    <location>
        <begin position="838"/>
        <end position="857"/>
    </location>
</feature>
<dbReference type="GO" id="GO:0005886">
    <property type="term" value="C:plasma membrane"/>
    <property type="evidence" value="ECO:0007669"/>
    <property type="project" value="UniProtKB-SubCell"/>
</dbReference>
<evidence type="ECO:0000313" key="12">
    <source>
        <dbReference type="EMBL" id="ABL00115.1"/>
    </source>
</evidence>
<dbReference type="InterPro" id="IPR059000">
    <property type="entry name" value="ATPase_P-type_domA"/>
</dbReference>
<evidence type="ECO:0000313" key="13">
    <source>
        <dbReference type="Proteomes" id="UP000006732"/>
    </source>
</evidence>
<dbReference type="PANTHER" id="PTHR43294:SF21">
    <property type="entry name" value="CATION TRANSPORTING ATPASE"/>
    <property type="match status" value="1"/>
</dbReference>
<dbReference type="HOGENOM" id="CLU_002360_2_1_7"/>
<organism evidence="12 13">
    <name type="scientific">Pelobacter propionicus (strain DSM 2379 / NBRC 103807 / OttBd1)</name>
    <dbReference type="NCBI Taxonomy" id="338966"/>
    <lineage>
        <taxon>Bacteria</taxon>
        <taxon>Pseudomonadati</taxon>
        <taxon>Thermodesulfobacteriota</taxon>
        <taxon>Desulfuromonadia</taxon>
        <taxon>Desulfuromonadales</taxon>
        <taxon>Desulfuromonadaceae</taxon>
        <taxon>Pelobacter</taxon>
    </lineage>
</organism>
<dbReference type="InterPro" id="IPR018303">
    <property type="entry name" value="ATPase_P-typ_P_site"/>
</dbReference>
<dbReference type="eggNOG" id="COG0474">
    <property type="taxonomic scope" value="Bacteria"/>
</dbReference>
<dbReference type="GO" id="GO:0016887">
    <property type="term" value="F:ATP hydrolysis activity"/>
    <property type="evidence" value="ECO:0007669"/>
    <property type="project" value="InterPro"/>
</dbReference>
<dbReference type="Gene3D" id="3.40.1110.10">
    <property type="entry name" value="Calcium-transporting ATPase, cytoplasmic domain N"/>
    <property type="match status" value="1"/>
</dbReference>
<feature type="transmembrane region" description="Helical" evidence="10">
    <location>
        <begin position="247"/>
        <end position="266"/>
    </location>
</feature>
<dbReference type="SFLD" id="SFLDG00002">
    <property type="entry name" value="C1.7:_P-type_atpase_like"/>
    <property type="match status" value="1"/>
</dbReference>
<dbReference type="GO" id="GO:0019829">
    <property type="term" value="F:ATPase-coupled monoatomic cation transmembrane transporter activity"/>
    <property type="evidence" value="ECO:0007669"/>
    <property type="project" value="TreeGrafter"/>
</dbReference>
<evidence type="ECO:0000256" key="2">
    <source>
        <dbReference type="ARBA" id="ARBA00005675"/>
    </source>
</evidence>
<dbReference type="Pfam" id="PF00122">
    <property type="entry name" value="E1-E2_ATPase"/>
    <property type="match status" value="1"/>
</dbReference>
<dbReference type="Pfam" id="PF00690">
    <property type="entry name" value="Cation_ATPase_N"/>
    <property type="match status" value="1"/>
</dbReference>
<dbReference type="AlphaFoldDB" id="A1ARZ4"/>
<keyword evidence="9 10" id="KW-0472">Membrane</keyword>
<keyword evidence="7" id="KW-1278">Translocase</keyword>
<dbReference type="EMBL" id="CP000482">
    <property type="protein sequence ID" value="ABL00115.1"/>
    <property type="molecule type" value="Genomic_DNA"/>
</dbReference>
<sequence>MEQLNWHLIDAEAALERLASDPEHGLSSEEAARRLATQGANELQERGGTSPWRILWEQFTSTMALILISASLLSALVGSLKDTITILAIVCLFALLGFVQEYRAERAIRALKRLAMPNVRLRRDGSVVEAPAAGLVPGDILLLEAGNLVPADCRLIESYNLKIQEALLTGESEAVEKISEPLRGEDLALGDRRNLAYSGTTVSYGRGVALVVATGMSTELGRIATMLQAVTREWTPLQRRLDRLGKVLAAVAVLVSVAFFVIGMLRGEDLRLMLLTAVSLAVAAIPEGLPAVVTITLAIGAQGMLRRNALIRKLPAVETLGSVTVICSDKTGTLTENRMTVTEVVPWPPCSREQLLYAAALCNDASERMVDGVCQVVGDPTEGALLVAASQAGISKNELEQLFPRVAEIPFDSASKRMVTVHSVSSGALDLGLPLGGMGQGERFAVAKGAVDVLLPLCGHVSQVEVMERVAALASSGMRVLACAGCRVEADWSPDGGASSRELTFMGLIAMMDPPRPEARDAVERCARAGIRPVMITGDHPLTAAAIAGSLGIGTGGGVVVGAELDRRGAEGLADIVGTTSVYARVSPAHKLLIVEALRKSGQVVAMTGDGVNDAPALKRADIGVAMGITGTDVAKESSDMVLLDDNFATIVASVEEGRTIYDNIRKFIEFSVAGNLGKILAVVTLPFLGLPMPLTPLQLLWLNLLTDGLLGLGMGMERAEPDIMDRPPISPSAQIFDRRMLRHSLLTGGVIAVSSIALARYFWLLQPDGEWQTVLFSSLAFAQIGQALALRSFGHSLFSIGFFTNPVLLCMVLAVVLLQGMVVYLPTLQPFFTTVPLAPESLVWVLLPGTCVFGALEVEKVLRGRRPGTT</sequence>
<evidence type="ECO:0000256" key="6">
    <source>
        <dbReference type="ARBA" id="ARBA00022840"/>
    </source>
</evidence>
<evidence type="ECO:0000256" key="1">
    <source>
        <dbReference type="ARBA" id="ARBA00004651"/>
    </source>
</evidence>
<comment type="similarity">
    <text evidence="2">Belongs to the cation transport ATPase (P-type) (TC 3.A.3) family. Type IIA subfamily.</text>
</comment>
<dbReference type="SFLD" id="SFLDS00003">
    <property type="entry name" value="Haloacid_Dehalogenase"/>
    <property type="match status" value="1"/>
</dbReference>
<keyword evidence="3" id="KW-1003">Cell membrane</keyword>
<feature type="transmembrane region" description="Helical" evidence="10">
    <location>
        <begin position="272"/>
        <end position="299"/>
    </location>
</feature>
<dbReference type="InterPro" id="IPR050510">
    <property type="entry name" value="Cation_transp_ATPase_P-type"/>
</dbReference>
<dbReference type="Gene3D" id="1.20.1110.10">
    <property type="entry name" value="Calcium-transporting ATPase, transmembrane domain"/>
    <property type="match status" value="2"/>
</dbReference>
<dbReference type="PRINTS" id="PR00119">
    <property type="entry name" value="CATATPASE"/>
</dbReference>
<feature type="transmembrane region" description="Helical" evidence="10">
    <location>
        <begin position="772"/>
        <end position="791"/>
    </location>
</feature>
<feature type="transmembrane region" description="Helical" evidence="10">
    <location>
        <begin position="83"/>
        <end position="99"/>
    </location>
</feature>
<feature type="transmembrane region" description="Helical" evidence="10">
    <location>
        <begin position="668"/>
        <end position="688"/>
    </location>
</feature>
<feature type="domain" description="Cation-transporting P-type ATPase N-terminal" evidence="11">
    <location>
        <begin position="5"/>
        <end position="79"/>
    </location>
</feature>
<dbReference type="SUPFAM" id="SSF56784">
    <property type="entry name" value="HAD-like"/>
    <property type="match status" value="1"/>
</dbReference>
<keyword evidence="4 10" id="KW-0812">Transmembrane</keyword>
<keyword evidence="8 10" id="KW-1133">Transmembrane helix</keyword>
<accession>A1ARZ4</accession>
<dbReference type="KEGG" id="ppd:Ppro_2510"/>
<dbReference type="Gene3D" id="2.70.150.10">
    <property type="entry name" value="Calcium-transporting ATPase, cytoplasmic transduction domain A"/>
    <property type="match status" value="1"/>
</dbReference>
<dbReference type="InterPro" id="IPR004014">
    <property type="entry name" value="ATPase_P-typ_cation-transptr_N"/>
</dbReference>
<comment type="subcellular location">
    <subcellularLocation>
        <location evidence="1">Cell membrane</location>
        <topology evidence="1">Multi-pass membrane protein</topology>
    </subcellularLocation>
</comment>
<dbReference type="Pfam" id="PF00689">
    <property type="entry name" value="Cation_ATPase_C"/>
    <property type="match status" value="1"/>
</dbReference>
<evidence type="ECO:0000256" key="5">
    <source>
        <dbReference type="ARBA" id="ARBA00022741"/>
    </source>
</evidence>
<dbReference type="InterPro" id="IPR001757">
    <property type="entry name" value="P_typ_ATPase"/>
</dbReference>
<dbReference type="Gene3D" id="3.40.50.1000">
    <property type="entry name" value="HAD superfamily/HAD-like"/>
    <property type="match status" value="1"/>
</dbReference>
<dbReference type="InterPro" id="IPR023214">
    <property type="entry name" value="HAD_sf"/>
</dbReference>
<feature type="transmembrane region" description="Helical" evidence="10">
    <location>
        <begin position="700"/>
        <end position="717"/>
    </location>
</feature>
<feature type="transmembrane region" description="Helical" evidence="10">
    <location>
        <begin position="746"/>
        <end position="766"/>
    </location>
</feature>
<name>A1ARZ4_PELPD</name>
<dbReference type="FunFam" id="3.40.50.1000:FF:000001">
    <property type="entry name" value="Phospholipid-transporting ATPase IC"/>
    <property type="match status" value="1"/>
</dbReference>
<evidence type="ECO:0000256" key="9">
    <source>
        <dbReference type="ARBA" id="ARBA00023136"/>
    </source>
</evidence>
<dbReference type="InterPro" id="IPR036412">
    <property type="entry name" value="HAD-like_sf"/>
</dbReference>
<dbReference type="NCBIfam" id="TIGR01494">
    <property type="entry name" value="ATPase_P-type"/>
    <property type="match status" value="3"/>
</dbReference>
<dbReference type="PANTHER" id="PTHR43294">
    <property type="entry name" value="SODIUM/POTASSIUM-TRANSPORTING ATPASE SUBUNIT ALPHA"/>
    <property type="match status" value="1"/>
</dbReference>
<dbReference type="SUPFAM" id="SSF81653">
    <property type="entry name" value="Calcium ATPase, transduction domain A"/>
    <property type="match status" value="1"/>
</dbReference>